<evidence type="ECO:0000313" key="3">
    <source>
        <dbReference type="EMBL" id="KAK0745917.1"/>
    </source>
</evidence>
<feature type="compositionally biased region" description="Basic and acidic residues" evidence="1">
    <location>
        <begin position="334"/>
        <end position="349"/>
    </location>
</feature>
<evidence type="ECO:0000256" key="1">
    <source>
        <dbReference type="SAM" id="MobiDB-lite"/>
    </source>
</evidence>
<reference evidence="3" key="1">
    <citation type="submission" date="2023-06" db="EMBL/GenBank/DDBJ databases">
        <title>Genome-scale phylogeny and comparative genomics of the fungal order Sordariales.</title>
        <authorList>
            <consortium name="Lawrence Berkeley National Laboratory"/>
            <person name="Hensen N."/>
            <person name="Bonometti L."/>
            <person name="Westerberg I."/>
            <person name="Brannstrom I.O."/>
            <person name="Guillou S."/>
            <person name="Cros-Aarteil S."/>
            <person name="Calhoun S."/>
            <person name="Haridas S."/>
            <person name="Kuo A."/>
            <person name="Mondo S."/>
            <person name="Pangilinan J."/>
            <person name="Riley R."/>
            <person name="LaButti K."/>
            <person name="Andreopoulos B."/>
            <person name="Lipzen A."/>
            <person name="Chen C."/>
            <person name="Yanf M."/>
            <person name="Daum C."/>
            <person name="Ng V."/>
            <person name="Clum A."/>
            <person name="Steindorff A."/>
            <person name="Ohm R."/>
            <person name="Martin F."/>
            <person name="Silar P."/>
            <person name="Natvig D."/>
            <person name="Lalanne C."/>
            <person name="Gautier V."/>
            <person name="Ament-velasquez S.L."/>
            <person name="Kruys A."/>
            <person name="Hutchinson M.I."/>
            <person name="Powell A.J."/>
            <person name="Barry K."/>
            <person name="Miller A.N."/>
            <person name="Grigoriev I.V."/>
            <person name="Debuchy R."/>
            <person name="Gladieux P."/>
            <person name="Thoren M.H."/>
            <person name="Johannesson H."/>
        </authorList>
    </citation>
    <scope>NUCLEOTIDE SEQUENCE</scope>
    <source>
        <strain evidence="3">SMH3187-1</strain>
    </source>
</reference>
<comment type="caution">
    <text evidence="3">The sequence shown here is derived from an EMBL/GenBank/DDBJ whole genome shotgun (WGS) entry which is preliminary data.</text>
</comment>
<accession>A0AA40EUT1</accession>
<dbReference type="PROSITE" id="PS51397">
    <property type="entry name" value="WLM"/>
    <property type="match status" value="1"/>
</dbReference>
<dbReference type="Proteomes" id="UP001172155">
    <property type="component" value="Unassembled WGS sequence"/>
</dbReference>
<protein>
    <submittedName>
        <fullName evidence="3">WLM domain-containing protein</fullName>
    </submittedName>
</protein>
<dbReference type="InterPro" id="IPR053136">
    <property type="entry name" value="UTP_pyrophosphatase-like"/>
</dbReference>
<gene>
    <name evidence="3" type="ORF">B0T18DRAFT_286355</name>
</gene>
<feature type="compositionally biased region" description="Acidic residues" evidence="1">
    <location>
        <begin position="248"/>
        <end position="273"/>
    </location>
</feature>
<dbReference type="PANTHER" id="PTHR30399:SF1">
    <property type="entry name" value="UTP PYROPHOSPHATASE"/>
    <property type="match status" value="1"/>
</dbReference>
<keyword evidence="4" id="KW-1185">Reference proteome</keyword>
<feature type="compositionally biased region" description="Basic and acidic residues" evidence="1">
    <location>
        <begin position="274"/>
        <end position="284"/>
    </location>
</feature>
<feature type="compositionally biased region" description="Basic and acidic residues" evidence="1">
    <location>
        <begin position="315"/>
        <end position="325"/>
    </location>
</feature>
<sequence length="467" mass="51252">MPLGIQRLNAKKTQPNDRIIFIKPLPGPDEAIAQDFLERIAAQCLPIMRTHHLSVTSLEEYPPNREFVGRNFNAGEVVQLVLKARGGRWLPFEYVQMVMMHELAHCKQMNHSRAFWTVRNLYADQMRGLWTRRYTGEGLWGRGALLGSGEWEAGCVQSGEGLPEHLCGGTFRSRKGGKRKLTSKERKERRVLKKFGEGGVALGEDGEEKRRLEGKRVVAKPRVAGSKRGRELRAQAALARFEVKKEEEEGEEETDSGEEYEEEQEVGGEDAVDLDGKRLVDGKGRGMVKVCEDEDPGDGEAQKELLELQSFGRGKAADPRPRVGDRGLGATAVEVKEEGKHDKQRESVPRRITAGHGNEVGTKQTAAKMQGTTAPSSKPTTEHRISEFTTVSNNDSSSSSSSSNGDGICSVCSFSNDKMAPTCAMCANVLHLQSMPGAWACDGRGCQGSSYRNAADCGVCGVCGRRK</sequence>
<feature type="domain" description="WLM" evidence="2">
    <location>
        <begin position="10"/>
        <end position="242"/>
    </location>
</feature>
<feature type="region of interest" description="Disordered" evidence="1">
    <location>
        <begin position="241"/>
        <end position="405"/>
    </location>
</feature>
<evidence type="ECO:0000313" key="4">
    <source>
        <dbReference type="Proteomes" id="UP001172155"/>
    </source>
</evidence>
<dbReference type="EMBL" id="JAUKUD010000004">
    <property type="protein sequence ID" value="KAK0745917.1"/>
    <property type="molecule type" value="Genomic_DNA"/>
</dbReference>
<dbReference type="InterPro" id="IPR013536">
    <property type="entry name" value="WLM_dom"/>
</dbReference>
<dbReference type="Pfam" id="PF08325">
    <property type="entry name" value="WLM"/>
    <property type="match status" value="1"/>
</dbReference>
<dbReference type="Gene3D" id="3.30.2010.10">
    <property type="entry name" value="Metalloproteases ('zincins'), catalytic domain"/>
    <property type="match status" value="1"/>
</dbReference>
<evidence type="ECO:0000259" key="2">
    <source>
        <dbReference type="PROSITE" id="PS51397"/>
    </source>
</evidence>
<name>A0AA40EUT1_9PEZI</name>
<dbReference type="PANTHER" id="PTHR30399">
    <property type="entry name" value="UNCHARACTERIZED PROTEIN YGJP"/>
    <property type="match status" value="1"/>
</dbReference>
<proteinExistence type="predicted"/>
<feature type="non-terminal residue" evidence="3">
    <location>
        <position position="467"/>
    </location>
</feature>
<feature type="compositionally biased region" description="Low complexity" evidence="1">
    <location>
        <begin position="392"/>
        <end position="405"/>
    </location>
</feature>
<feature type="compositionally biased region" description="Polar residues" evidence="1">
    <location>
        <begin position="361"/>
        <end position="379"/>
    </location>
</feature>
<dbReference type="AlphaFoldDB" id="A0AA40EUT1"/>
<organism evidence="3 4">
    <name type="scientific">Schizothecium vesticola</name>
    <dbReference type="NCBI Taxonomy" id="314040"/>
    <lineage>
        <taxon>Eukaryota</taxon>
        <taxon>Fungi</taxon>
        <taxon>Dikarya</taxon>
        <taxon>Ascomycota</taxon>
        <taxon>Pezizomycotina</taxon>
        <taxon>Sordariomycetes</taxon>
        <taxon>Sordariomycetidae</taxon>
        <taxon>Sordariales</taxon>
        <taxon>Schizotheciaceae</taxon>
        <taxon>Schizothecium</taxon>
    </lineage>
</organism>